<protein>
    <submittedName>
        <fullName evidence="6">Fibro-slime domain-containing protein</fullName>
    </submittedName>
</protein>
<feature type="compositionally biased region" description="Low complexity" evidence="4">
    <location>
        <begin position="79"/>
        <end position="133"/>
    </location>
</feature>
<feature type="region of interest" description="Disordered" evidence="4">
    <location>
        <begin position="215"/>
        <end position="239"/>
    </location>
</feature>
<feature type="region of interest" description="Disordered" evidence="4">
    <location>
        <begin position="50"/>
        <end position="181"/>
    </location>
</feature>
<evidence type="ECO:0000256" key="3">
    <source>
        <dbReference type="ARBA" id="ARBA00023180"/>
    </source>
</evidence>
<sequence>MFPSASAGRRACGRAQIRYIRTMSRIPSREGVSKLLMAMTFSVACGNPAVQGTDTDSDTGSGSTVTDGMSTSATTDDPTVGTGSESDGTDSGTASGTESTTTTTTAPTSTTDPSDTDTSTVTTTPVTSTTSETTDGETTLDETTTTTTGDTTDTTTGDTTTTTGDPDTTTTSTTGEPPLECGNLPVIYRDMQPLHVDFGCHMWGNGARPNLVQPMLGGDNKPVYNPQPGPPPPGYGGSNPQITSGTSFSDWYNTKVGVNMEITGELQLTEIQPGIWSFESDEFFPLTGQGFGNNVTPNWQGETYPNHNGSFTTEIHTNFVYEAGQTFSFSGDDDVWVFIDGKLAMDLGGLHPPVNGTINLDTLGLTAGETYTLDVFHAERCEAGSNFRIDTSINCFIPM</sequence>
<dbReference type="EMBL" id="FOMX01000042">
    <property type="protein sequence ID" value="SFF28861.1"/>
    <property type="molecule type" value="Genomic_DNA"/>
</dbReference>
<dbReference type="InterPro" id="IPR037524">
    <property type="entry name" value="PA14/GLEYA"/>
</dbReference>
<name>A0A1I2HKA8_9BACT</name>
<dbReference type="PROSITE" id="PS51820">
    <property type="entry name" value="PA14"/>
    <property type="match status" value="1"/>
</dbReference>
<dbReference type="InterPro" id="IPR011874">
    <property type="entry name" value="Fibro_Slime"/>
</dbReference>
<accession>A0A1I2HKA8</accession>
<feature type="domain" description="PA14" evidence="5">
    <location>
        <begin position="253"/>
        <end position="399"/>
    </location>
</feature>
<comment type="similarity">
    <text evidence="1">Belongs to the prespore-cell-inducing factor family.</text>
</comment>
<evidence type="ECO:0000256" key="4">
    <source>
        <dbReference type="SAM" id="MobiDB-lite"/>
    </source>
</evidence>
<feature type="compositionally biased region" description="Low complexity" evidence="4">
    <location>
        <begin position="52"/>
        <end position="72"/>
    </location>
</feature>
<keyword evidence="3" id="KW-0325">Glycoprotein</keyword>
<feature type="compositionally biased region" description="Low complexity" evidence="4">
    <location>
        <begin position="141"/>
        <end position="178"/>
    </location>
</feature>
<keyword evidence="7" id="KW-1185">Reference proteome</keyword>
<dbReference type="Pfam" id="PF07691">
    <property type="entry name" value="PA14"/>
    <property type="match status" value="1"/>
</dbReference>
<feature type="compositionally biased region" description="Pro residues" evidence="4">
    <location>
        <begin position="225"/>
        <end position="234"/>
    </location>
</feature>
<reference evidence="7" key="1">
    <citation type="submission" date="2016-10" db="EMBL/GenBank/DDBJ databases">
        <authorList>
            <person name="Varghese N."/>
            <person name="Submissions S."/>
        </authorList>
    </citation>
    <scope>NUCLEOTIDE SEQUENCE [LARGE SCALE GENOMIC DNA]</scope>
    <source>
        <strain evidence="7">ATCC 25963</strain>
    </source>
</reference>
<dbReference type="STRING" id="54.SAMN02745121_07963"/>
<evidence type="ECO:0000313" key="6">
    <source>
        <dbReference type="EMBL" id="SFF28861.1"/>
    </source>
</evidence>
<evidence type="ECO:0000256" key="2">
    <source>
        <dbReference type="ARBA" id="ARBA00022729"/>
    </source>
</evidence>
<organism evidence="6 7">
    <name type="scientific">Nannocystis exedens</name>
    <dbReference type="NCBI Taxonomy" id="54"/>
    <lineage>
        <taxon>Bacteria</taxon>
        <taxon>Pseudomonadati</taxon>
        <taxon>Myxococcota</taxon>
        <taxon>Polyangia</taxon>
        <taxon>Nannocystales</taxon>
        <taxon>Nannocystaceae</taxon>
        <taxon>Nannocystis</taxon>
    </lineage>
</organism>
<dbReference type="NCBIfam" id="TIGR02148">
    <property type="entry name" value="Fibro_Slime"/>
    <property type="match status" value="1"/>
</dbReference>
<evidence type="ECO:0000313" key="7">
    <source>
        <dbReference type="Proteomes" id="UP000199400"/>
    </source>
</evidence>
<dbReference type="InterPro" id="IPR011658">
    <property type="entry name" value="PA14_dom"/>
</dbReference>
<gene>
    <name evidence="6" type="ORF">SAMN02745121_07963</name>
</gene>
<evidence type="ECO:0000256" key="1">
    <source>
        <dbReference type="ARBA" id="ARBA00008709"/>
    </source>
</evidence>
<dbReference type="Proteomes" id="UP000199400">
    <property type="component" value="Unassembled WGS sequence"/>
</dbReference>
<dbReference type="InterPro" id="IPR051154">
    <property type="entry name" value="Prespore-cell_inducing_factor"/>
</dbReference>
<dbReference type="PANTHER" id="PTHR31137">
    <property type="entry name" value="PROTEIN PSIB-RELATED-RELATED"/>
    <property type="match status" value="1"/>
</dbReference>
<proteinExistence type="inferred from homology"/>
<dbReference type="GO" id="GO:0005576">
    <property type="term" value="C:extracellular region"/>
    <property type="evidence" value="ECO:0007669"/>
    <property type="project" value="TreeGrafter"/>
</dbReference>
<dbReference type="AlphaFoldDB" id="A0A1I2HKA8"/>
<evidence type="ECO:0000259" key="5">
    <source>
        <dbReference type="PROSITE" id="PS51820"/>
    </source>
</evidence>
<keyword evidence="2" id="KW-0732">Signal</keyword>